<dbReference type="NCBIfam" id="TIGR02273">
    <property type="entry name" value="16S_RimM"/>
    <property type="match status" value="1"/>
</dbReference>
<evidence type="ECO:0000259" key="7">
    <source>
        <dbReference type="Pfam" id="PF05239"/>
    </source>
</evidence>
<dbReference type="InterPro" id="IPR002676">
    <property type="entry name" value="RimM_N"/>
</dbReference>
<evidence type="ECO:0000256" key="4">
    <source>
        <dbReference type="ARBA" id="ARBA00023186"/>
    </source>
</evidence>
<evidence type="ECO:0000256" key="2">
    <source>
        <dbReference type="ARBA" id="ARBA00022517"/>
    </source>
</evidence>
<comment type="subcellular location">
    <subcellularLocation>
        <location evidence="5">Cytoplasm</location>
    </subcellularLocation>
</comment>
<feature type="domain" description="RimM N-terminal" evidence="6">
    <location>
        <begin position="7"/>
        <end position="89"/>
    </location>
</feature>
<dbReference type="Pfam" id="PF05239">
    <property type="entry name" value="PRC"/>
    <property type="match status" value="1"/>
</dbReference>
<accession>A0ABV8VSD6</accession>
<dbReference type="Pfam" id="PF01782">
    <property type="entry name" value="RimM"/>
    <property type="match status" value="1"/>
</dbReference>
<evidence type="ECO:0000313" key="8">
    <source>
        <dbReference type="EMBL" id="MFC4387377.1"/>
    </source>
</evidence>
<comment type="domain">
    <text evidence="5">The PRC barrel domain binds ribosomal protein uS19.</text>
</comment>
<dbReference type="RefSeq" id="WP_390197130.1">
    <property type="nucleotide sequence ID" value="NZ_JBHSDV010000001.1"/>
</dbReference>
<dbReference type="EMBL" id="JBHSDV010000001">
    <property type="protein sequence ID" value="MFC4387377.1"/>
    <property type="molecule type" value="Genomic_DNA"/>
</dbReference>
<dbReference type="Gene3D" id="2.30.30.240">
    <property type="entry name" value="PRC-barrel domain"/>
    <property type="match status" value="1"/>
</dbReference>
<dbReference type="SUPFAM" id="SSF50346">
    <property type="entry name" value="PRC-barrel domain"/>
    <property type="match status" value="1"/>
</dbReference>
<comment type="caution">
    <text evidence="8">The sequence shown here is derived from an EMBL/GenBank/DDBJ whole genome shotgun (WGS) entry which is preliminary data.</text>
</comment>
<keyword evidence="9" id="KW-1185">Reference proteome</keyword>
<gene>
    <name evidence="5 8" type="primary">rimM</name>
    <name evidence="8" type="ORF">ACFOZ1_06075</name>
</gene>
<evidence type="ECO:0000256" key="3">
    <source>
        <dbReference type="ARBA" id="ARBA00022552"/>
    </source>
</evidence>
<protein>
    <recommendedName>
        <fullName evidence="5">Ribosome maturation factor RimM</fullName>
    </recommendedName>
</protein>
<dbReference type="InterPro" id="IPR011033">
    <property type="entry name" value="PRC_barrel-like_sf"/>
</dbReference>
<keyword evidence="2 5" id="KW-0690">Ribosome biogenesis</keyword>
<dbReference type="InterPro" id="IPR009000">
    <property type="entry name" value="Transl_B-barrel_sf"/>
</dbReference>
<dbReference type="InterPro" id="IPR027275">
    <property type="entry name" value="PRC-brl_dom"/>
</dbReference>
<feature type="domain" description="PRC-barrel" evidence="7">
    <location>
        <begin position="96"/>
        <end position="170"/>
    </location>
</feature>
<keyword evidence="3 5" id="KW-0698">rRNA processing</keyword>
<organism evidence="8 9">
    <name type="scientific">Gracilibacillus marinus</name>
    <dbReference type="NCBI Taxonomy" id="630535"/>
    <lineage>
        <taxon>Bacteria</taxon>
        <taxon>Bacillati</taxon>
        <taxon>Bacillota</taxon>
        <taxon>Bacilli</taxon>
        <taxon>Bacillales</taxon>
        <taxon>Bacillaceae</taxon>
        <taxon>Gracilibacillus</taxon>
    </lineage>
</organism>
<dbReference type="PANTHER" id="PTHR33692">
    <property type="entry name" value="RIBOSOME MATURATION FACTOR RIMM"/>
    <property type="match status" value="1"/>
</dbReference>
<comment type="function">
    <text evidence="5">An accessory protein needed during the final step in the assembly of 30S ribosomal subunit, possibly for assembly of the head region. Essential for efficient processing of 16S rRNA. May be needed both before and after RbfA during the maturation of 16S rRNA. It has affinity for free ribosomal 30S subunits but not for 70S ribosomes.</text>
</comment>
<keyword evidence="1 5" id="KW-0963">Cytoplasm</keyword>
<keyword evidence="4 5" id="KW-0143">Chaperone</keyword>
<evidence type="ECO:0000259" key="6">
    <source>
        <dbReference type="Pfam" id="PF01782"/>
    </source>
</evidence>
<comment type="similarity">
    <text evidence="5">Belongs to the RimM family.</text>
</comment>
<evidence type="ECO:0000256" key="5">
    <source>
        <dbReference type="HAMAP-Rule" id="MF_00014"/>
    </source>
</evidence>
<dbReference type="PANTHER" id="PTHR33692:SF1">
    <property type="entry name" value="RIBOSOME MATURATION FACTOR RIMM"/>
    <property type="match status" value="1"/>
</dbReference>
<dbReference type="InterPro" id="IPR011961">
    <property type="entry name" value="RimM"/>
</dbReference>
<dbReference type="Proteomes" id="UP001595880">
    <property type="component" value="Unassembled WGS sequence"/>
</dbReference>
<reference evidence="9" key="1">
    <citation type="journal article" date="2019" name="Int. J. Syst. Evol. Microbiol.">
        <title>The Global Catalogue of Microorganisms (GCM) 10K type strain sequencing project: providing services to taxonomists for standard genome sequencing and annotation.</title>
        <authorList>
            <consortium name="The Broad Institute Genomics Platform"/>
            <consortium name="The Broad Institute Genome Sequencing Center for Infectious Disease"/>
            <person name="Wu L."/>
            <person name="Ma J."/>
        </authorList>
    </citation>
    <scope>NUCLEOTIDE SEQUENCE [LARGE SCALE GENOMIC DNA]</scope>
    <source>
        <strain evidence="9">KACC 14058</strain>
    </source>
</reference>
<dbReference type="Gene3D" id="2.40.30.60">
    <property type="entry name" value="RimM"/>
    <property type="match status" value="1"/>
</dbReference>
<evidence type="ECO:0000256" key="1">
    <source>
        <dbReference type="ARBA" id="ARBA00022490"/>
    </source>
</evidence>
<proteinExistence type="inferred from homology"/>
<dbReference type="SUPFAM" id="SSF50447">
    <property type="entry name" value="Translation proteins"/>
    <property type="match status" value="1"/>
</dbReference>
<dbReference type="InterPro" id="IPR036976">
    <property type="entry name" value="RimM_N_sf"/>
</dbReference>
<dbReference type="HAMAP" id="MF_00014">
    <property type="entry name" value="Ribosome_mat_RimM"/>
    <property type="match status" value="1"/>
</dbReference>
<sequence>MNEYLKVGKIVNTHGIRGEVRIIRNTDFDERFDIGSILYIKQNGTDDYIEVKVVSHRLHKQFDLVQFDNLTNINDVEKYKGSLLYVSKSNLIPLTEHEYYYYEIIGCEVVTESGERIGKVKEILSTGANDVWVTKSDEGKEYLIPYIEQVVKKVSVEDKTITINPMEGLLD</sequence>
<name>A0ABV8VSD6_9BACI</name>
<evidence type="ECO:0000313" key="9">
    <source>
        <dbReference type="Proteomes" id="UP001595880"/>
    </source>
</evidence>
<comment type="subunit">
    <text evidence="5">Binds ribosomal protein uS19.</text>
</comment>